<evidence type="ECO:0000256" key="1">
    <source>
        <dbReference type="SAM" id="MobiDB-lite"/>
    </source>
</evidence>
<comment type="caution">
    <text evidence="2">The sequence shown here is derived from an EMBL/GenBank/DDBJ whole genome shotgun (WGS) entry which is preliminary data.</text>
</comment>
<dbReference type="AlphaFoldDB" id="A0A4C1UBW2"/>
<evidence type="ECO:0000313" key="2">
    <source>
        <dbReference type="EMBL" id="GBP23848.1"/>
    </source>
</evidence>
<keyword evidence="3" id="KW-1185">Reference proteome</keyword>
<accession>A0A4C1UBW2</accession>
<feature type="region of interest" description="Disordered" evidence="1">
    <location>
        <begin position="87"/>
        <end position="115"/>
    </location>
</feature>
<sequence length="115" mass="13317">MTYEMECSTHIRRRLLGAVPPPRGVGASVLEQIKLQFYVRPYFAEYTSSPGISRVRKCEAYTQRLKVDFRSVREVCAKYYMEFSRKEESASQVPHHRRKSEAGSDGMMPWHAGKV</sequence>
<proteinExistence type="predicted"/>
<reference evidence="2 3" key="1">
    <citation type="journal article" date="2019" name="Commun. Biol.">
        <title>The bagworm genome reveals a unique fibroin gene that provides high tensile strength.</title>
        <authorList>
            <person name="Kono N."/>
            <person name="Nakamura H."/>
            <person name="Ohtoshi R."/>
            <person name="Tomita M."/>
            <person name="Numata K."/>
            <person name="Arakawa K."/>
        </authorList>
    </citation>
    <scope>NUCLEOTIDE SEQUENCE [LARGE SCALE GENOMIC DNA]</scope>
</reference>
<dbReference type="Proteomes" id="UP000299102">
    <property type="component" value="Unassembled WGS sequence"/>
</dbReference>
<evidence type="ECO:0000313" key="3">
    <source>
        <dbReference type="Proteomes" id="UP000299102"/>
    </source>
</evidence>
<organism evidence="2 3">
    <name type="scientific">Eumeta variegata</name>
    <name type="common">Bagworm moth</name>
    <name type="synonym">Eumeta japonica</name>
    <dbReference type="NCBI Taxonomy" id="151549"/>
    <lineage>
        <taxon>Eukaryota</taxon>
        <taxon>Metazoa</taxon>
        <taxon>Ecdysozoa</taxon>
        <taxon>Arthropoda</taxon>
        <taxon>Hexapoda</taxon>
        <taxon>Insecta</taxon>
        <taxon>Pterygota</taxon>
        <taxon>Neoptera</taxon>
        <taxon>Endopterygota</taxon>
        <taxon>Lepidoptera</taxon>
        <taxon>Glossata</taxon>
        <taxon>Ditrysia</taxon>
        <taxon>Tineoidea</taxon>
        <taxon>Psychidae</taxon>
        <taxon>Oiketicinae</taxon>
        <taxon>Eumeta</taxon>
    </lineage>
</organism>
<name>A0A4C1UBW2_EUMVA</name>
<protein>
    <submittedName>
        <fullName evidence="2">Uncharacterized protein</fullName>
    </submittedName>
</protein>
<dbReference type="EMBL" id="BGZK01000154">
    <property type="protein sequence ID" value="GBP23848.1"/>
    <property type="molecule type" value="Genomic_DNA"/>
</dbReference>
<gene>
    <name evidence="2" type="ORF">EVAR_86225_1</name>
</gene>